<evidence type="ECO:0000256" key="4">
    <source>
        <dbReference type="ARBA" id="ARBA00023163"/>
    </source>
</evidence>
<dbReference type="Pfam" id="PF13977">
    <property type="entry name" value="TetR_C_6"/>
    <property type="match status" value="1"/>
</dbReference>
<dbReference type="InterPro" id="IPR039538">
    <property type="entry name" value="BetI_C"/>
</dbReference>
<evidence type="ECO:0000256" key="1">
    <source>
        <dbReference type="ARBA" id="ARBA00022491"/>
    </source>
</evidence>
<dbReference type="Pfam" id="PF00440">
    <property type="entry name" value="TetR_N"/>
    <property type="match status" value="1"/>
</dbReference>
<comment type="caution">
    <text evidence="7">The sequence shown here is derived from an EMBL/GenBank/DDBJ whole genome shotgun (WGS) entry which is preliminary data.</text>
</comment>
<evidence type="ECO:0000256" key="3">
    <source>
        <dbReference type="ARBA" id="ARBA00023125"/>
    </source>
</evidence>
<dbReference type="PRINTS" id="PR00455">
    <property type="entry name" value="HTHTETR"/>
</dbReference>
<proteinExistence type="predicted"/>
<sequence length="211" mass="23564">MAGRKGQVQKRGVERRRAIIDAAIRLFSQYGFRGTGFAAIAEQAGVTPSTVVHHFATKEILLQAVIEENDARVVARLAELGKNQTGVLRALEAMVHDARMSVEDPTVASLYIVIETENLSQDSEVRAFFLRRSRMIRKHLAELLREGIRTGEVRAGVDADAKAREIHAFVEGAHLQWLLDPEEIDLVALYRSYVDSLIPQLAAEWPGRKKP</sequence>
<dbReference type="InterPro" id="IPR050109">
    <property type="entry name" value="HTH-type_TetR-like_transc_reg"/>
</dbReference>
<evidence type="ECO:0000313" key="8">
    <source>
        <dbReference type="Proteomes" id="UP001291309"/>
    </source>
</evidence>
<gene>
    <name evidence="7" type="ORF">SYV04_42935</name>
</gene>
<organism evidence="7 8">
    <name type="scientific">Hyalangium rubrum</name>
    <dbReference type="NCBI Taxonomy" id="3103134"/>
    <lineage>
        <taxon>Bacteria</taxon>
        <taxon>Pseudomonadati</taxon>
        <taxon>Myxococcota</taxon>
        <taxon>Myxococcia</taxon>
        <taxon>Myxococcales</taxon>
        <taxon>Cystobacterineae</taxon>
        <taxon>Archangiaceae</taxon>
        <taxon>Hyalangium</taxon>
    </lineage>
</organism>
<dbReference type="Gene3D" id="1.10.357.10">
    <property type="entry name" value="Tetracycline Repressor, domain 2"/>
    <property type="match status" value="1"/>
</dbReference>
<dbReference type="RefSeq" id="WP_321551933.1">
    <property type="nucleotide sequence ID" value="NZ_JAXIVS010000030.1"/>
</dbReference>
<dbReference type="InterPro" id="IPR009057">
    <property type="entry name" value="Homeodomain-like_sf"/>
</dbReference>
<evidence type="ECO:0000313" key="7">
    <source>
        <dbReference type="EMBL" id="MDY7233220.1"/>
    </source>
</evidence>
<accession>A0ABU5HIX5</accession>
<keyword evidence="2" id="KW-0805">Transcription regulation</keyword>
<dbReference type="PANTHER" id="PTHR30055:SF234">
    <property type="entry name" value="HTH-TYPE TRANSCRIPTIONAL REGULATOR BETI"/>
    <property type="match status" value="1"/>
</dbReference>
<dbReference type="PANTHER" id="PTHR30055">
    <property type="entry name" value="HTH-TYPE TRANSCRIPTIONAL REGULATOR RUTR"/>
    <property type="match status" value="1"/>
</dbReference>
<evidence type="ECO:0000259" key="6">
    <source>
        <dbReference type="PROSITE" id="PS50977"/>
    </source>
</evidence>
<dbReference type="PROSITE" id="PS50977">
    <property type="entry name" value="HTH_TETR_2"/>
    <property type="match status" value="1"/>
</dbReference>
<dbReference type="SUPFAM" id="SSF48498">
    <property type="entry name" value="Tetracyclin repressor-like, C-terminal domain"/>
    <property type="match status" value="1"/>
</dbReference>
<dbReference type="InterPro" id="IPR036271">
    <property type="entry name" value="Tet_transcr_reg_TetR-rel_C_sf"/>
</dbReference>
<dbReference type="Proteomes" id="UP001291309">
    <property type="component" value="Unassembled WGS sequence"/>
</dbReference>
<name>A0ABU5HIX5_9BACT</name>
<dbReference type="EMBL" id="JAXIVS010000030">
    <property type="protein sequence ID" value="MDY7233220.1"/>
    <property type="molecule type" value="Genomic_DNA"/>
</dbReference>
<keyword evidence="8" id="KW-1185">Reference proteome</keyword>
<reference evidence="7 8" key="1">
    <citation type="submission" date="2023-12" db="EMBL/GenBank/DDBJ databases">
        <title>the genome sequence of Hyalangium sp. s54d21.</title>
        <authorList>
            <person name="Zhang X."/>
        </authorList>
    </citation>
    <scope>NUCLEOTIDE SEQUENCE [LARGE SCALE GENOMIC DNA]</scope>
    <source>
        <strain evidence="8">s54d21</strain>
    </source>
</reference>
<evidence type="ECO:0000256" key="2">
    <source>
        <dbReference type="ARBA" id="ARBA00023015"/>
    </source>
</evidence>
<feature type="domain" description="HTH tetR-type" evidence="6">
    <location>
        <begin position="13"/>
        <end position="73"/>
    </location>
</feature>
<keyword evidence="4" id="KW-0804">Transcription</keyword>
<protein>
    <submittedName>
        <fullName evidence="7">TetR/AcrR family transcriptional regulator</fullName>
    </submittedName>
</protein>
<keyword evidence="3 5" id="KW-0238">DNA-binding</keyword>
<feature type="DNA-binding region" description="H-T-H motif" evidence="5">
    <location>
        <begin position="36"/>
        <end position="55"/>
    </location>
</feature>
<evidence type="ECO:0000256" key="5">
    <source>
        <dbReference type="PROSITE-ProRule" id="PRU00335"/>
    </source>
</evidence>
<keyword evidence="1" id="KW-0678">Repressor</keyword>
<dbReference type="SUPFAM" id="SSF46689">
    <property type="entry name" value="Homeodomain-like"/>
    <property type="match status" value="1"/>
</dbReference>
<dbReference type="InterPro" id="IPR001647">
    <property type="entry name" value="HTH_TetR"/>
</dbReference>